<dbReference type="GO" id="GO:0016787">
    <property type="term" value="F:hydrolase activity"/>
    <property type="evidence" value="ECO:0007669"/>
    <property type="project" value="UniProtKB-KW"/>
</dbReference>
<dbReference type="AlphaFoldDB" id="A0A9X3Z5D0"/>
<dbReference type="SFLD" id="SFLDG01135">
    <property type="entry name" value="C1.5.6:_HAD__Beta-PGM__Phospha"/>
    <property type="match status" value="1"/>
</dbReference>
<sequence length="235" mass="26331">MPGFHLILFDLDDTLFDFSACWEKGMRQTITSHPLTAGLDPDAVYEALRRHSDALWADIREKRINFDQLRRLRLSRTLAEFGRRAEADRLDDFQERYAAACMDAVVPDRAVQSLLMRLKERYTLAIVTNGPANMAVEKIERLGLAPLFPAERVFVSEQIGWHKPDPRIFAAVLERLGASPAEALFVGDNWTADIAGAMDAGLSAVWLNPAGVPPAADHKPLAVIKRLEELWEIVA</sequence>
<name>A0A9X3Z5D0_9BACL</name>
<evidence type="ECO:0000313" key="1">
    <source>
        <dbReference type="EMBL" id="MDA5110837.1"/>
    </source>
</evidence>
<dbReference type="PRINTS" id="PR00413">
    <property type="entry name" value="HADHALOGNASE"/>
</dbReference>
<dbReference type="PANTHER" id="PTHR47478:SF1">
    <property type="entry name" value="PYRIMIDINE 5'-NUCLEOTIDASE YJJG"/>
    <property type="match status" value="1"/>
</dbReference>
<organism evidence="1 2">
    <name type="scientific">Brevibacillus thermoruber</name>
    <dbReference type="NCBI Taxonomy" id="33942"/>
    <lineage>
        <taxon>Bacteria</taxon>
        <taxon>Bacillati</taxon>
        <taxon>Bacillota</taxon>
        <taxon>Bacilli</taxon>
        <taxon>Bacillales</taxon>
        <taxon>Paenibacillaceae</taxon>
        <taxon>Brevibacillus</taxon>
    </lineage>
</organism>
<keyword evidence="2" id="KW-1185">Reference proteome</keyword>
<reference evidence="1" key="1">
    <citation type="submission" date="2022-12" db="EMBL/GenBank/DDBJ databases">
        <title>Draft genome sequence of the thermophilic strain Brevibacillus thermoruber HT42, isolated from Los Humeros, Puebla, Mexico, with biotechnological potential.</title>
        <authorList>
            <person name="Lara Sanchez J."/>
            <person name="Solis Palacios R."/>
            <person name="Bustos Baena A.S."/>
            <person name="Ruz Baez A.E."/>
            <person name="Espinosa Luna G."/>
            <person name="Oliart Ros R.M."/>
        </authorList>
    </citation>
    <scope>NUCLEOTIDE SEQUENCE</scope>
    <source>
        <strain evidence="1">HT42</strain>
    </source>
</reference>
<dbReference type="Proteomes" id="UP001151071">
    <property type="component" value="Unassembled WGS sequence"/>
</dbReference>
<dbReference type="NCBIfam" id="TIGR01509">
    <property type="entry name" value="HAD-SF-IA-v3"/>
    <property type="match status" value="1"/>
</dbReference>
<protein>
    <submittedName>
        <fullName evidence="1">HAD-IA family hydrolase</fullName>
    </submittedName>
</protein>
<dbReference type="PANTHER" id="PTHR47478">
    <property type="match status" value="1"/>
</dbReference>
<dbReference type="SFLD" id="SFLDS00003">
    <property type="entry name" value="Haloacid_Dehalogenase"/>
    <property type="match status" value="1"/>
</dbReference>
<accession>A0A9X3Z5D0</accession>
<dbReference type="SUPFAM" id="SSF56784">
    <property type="entry name" value="HAD-like"/>
    <property type="match status" value="1"/>
</dbReference>
<proteinExistence type="predicted"/>
<dbReference type="Pfam" id="PF00702">
    <property type="entry name" value="Hydrolase"/>
    <property type="match status" value="1"/>
</dbReference>
<evidence type="ECO:0000313" key="2">
    <source>
        <dbReference type="Proteomes" id="UP001151071"/>
    </source>
</evidence>
<dbReference type="InterPro" id="IPR052550">
    <property type="entry name" value="Pyrimidine_5'-ntase_YjjG"/>
</dbReference>
<dbReference type="Gene3D" id="1.20.120.710">
    <property type="entry name" value="Haloacid dehalogenase hydrolase-like domain"/>
    <property type="match status" value="1"/>
</dbReference>
<dbReference type="SFLD" id="SFLDG01129">
    <property type="entry name" value="C1.5:_HAD__Beta-PGM__Phosphata"/>
    <property type="match status" value="1"/>
</dbReference>
<gene>
    <name evidence="1" type="ORF">O3V59_21085</name>
</gene>
<dbReference type="InterPro" id="IPR023214">
    <property type="entry name" value="HAD_sf"/>
</dbReference>
<dbReference type="InterPro" id="IPR036412">
    <property type="entry name" value="HAD-like_sf"/>
</dbReference>
<dbReference type="RefSeq" id="WP_029100657.1">
    <property type="nucleotide sequence ID" value="NZ_JAPYYP010000046.1"/>
</dbReference>
<keyword evidence="1" id="KW-0378">Hydrolase</keyword>
<dbReference type="EMBL" id="JAPYYP010000046">
    <property type="protein sequence ID" value="MDA5110837.1"/>
    <property type="molecule type" value="Genomic_DNA"/>
</dbReference>
<comment type="caution">
    <text evidence="1">The sequence shown here is derived from an EMBL/GenBank/DDBJ whole genome shotgun (WGS) entry which is preliminary data.</text>
</comment>
<dbReference type="Gene3D" id="3.40.50.1000">
    <property type="entry name" value="HAD superfamily/HAD-like"/>
    <property type="match status" value="1"/>
</dbReference>
<dbReference type="InterPro" id="IPR006439">
    <property type="entry name" value="HAD-SF_hydro_IA"/>
</dbReference>
<dbReference type="NCBIfam" id="TIGR01549">
    <property type="entry name" value="HAD-SF-IA-v1"/>
    <property type="match status" value="1"/>
</dbReference>